<feature type="compositionally biased region" description="Basic residues" evidence="1">
    <location>
        <begin position="1"/>
        <end position="11"/>
    </location>
</feature>
<dbReference type="STRING" id="91928.A0A0D1ZHC6"/>
<organism evidence="3 4">
    <name type="scientific">Exophiala spinifera</name>
    <dbReference type="NCBI Taxonomy" id="91928"/>
    <lineage>
        <taxon>Eukaryota</taxon>
        <taxon>Fungi</taxon>
        <taxon>Dikarya</taxon>
        <taxon>Ascomycota</taxon>
        <taxon>Pezizomycotina</taxon>
        <taxon>Eurotiomycetes</taxon>
        <taxon>Chaetothyriomycetidae</taxon>
        <taxon>Chaetothyriales</taxon>
        <taxon>Herpotrichiellaceae</taxon>
        <taxon>Exophiala</taxon>
    </lineage>
</organism>
<dbReference type="OrthoDB" id="4757095at2759"/>
<feature type="domain" description="DUF7730" evidence="2">
    <location>
        <begin position="69"/>
        <end position="229"/>
    </location>
</feature>
<evidence type="ECO:0000313" key="3">
    <source>
        <dbReference type="EMBL" id="KIW12337.1"/>
    </source>
</evidence>
<keyword evidence="4" id="KW-1185">Reference proteome</keyword>
<feature type="region of interest" description="Disordered" evidence="1">
    <location>
        <begin position="1"/>
        <end position="64"/>
    </location>
</feature>
<dbReference type="AlphaFoldDB" id="A0A0D1ZHC6"/>
<dbReference type="InterPro" id="IPR056632">
    <property type="entry name" value="DUF7730"/>
</dbReference>
<sequence length="359" mass="41148">MTSPRKTRRPVQPRPKQPASVKPQHPQTINPIRQYVPSRRQQSATNATPQAQTSTQPTPAVKPIKPFPFFKLPGEIRNRIYDLVVPDTQVSVTSNHPQKEYNLLKAQNRTAKQVKCPRHRLSGRFQGEAAPVVMLLTCRQMYEELAPIIYSRTTFSFDSFVIINKLLNRVKNTLVANIERLEVTHKGYSEPALMADREWKLRHDARWAATLGRIKAEMEGLRRLKLDLTIYDWPCSLTITEKWAHPLLHLAGNGLERVDISLEHDRFHQMKCATVARELESKMMTPKGRKMKIREDKRRAEEKQKAKKILTIKLPLNDKTTSANLPLKKVVKTTGLDGYAQAQLPVATCSSNPYELPVW</sequence>
<dbReference type="PANTHER" id="PTHR38790">
    <property type="entry name" value="2EXR DOMAIN-CONTAINING PROTEIN-RELATED"/>
    <property type="match status" value="1"/>
</dbReference>
<accession>A0A0D1ZHC6</accession>
<dbReference type="VEuPathDB" id="FungiDB:PV08_09614"/>
<name>A0A0D1ZHC6_9EURO</name>
<evidence type="ECO:0000313" key="4">
    <source>
        <dbReference type="Proteomes" id="UP000053328"/>
    </source>
</evidence>
<dbReference type="HOGENOM" id="CLU_794538_0_0_1"/>
<dbReference type="EMBL" id="KN847498">
    <property type="protein sequence ID" value="KIW12337.1"/>
    <property type="molecule type" value="Genomic_DNA"/>
</dbReference>
<gene>
    <name evidence="3" type="ORF">PV08_09614</name>
</gene>
<dbReference type="PANTHER" id="PTHR38790:SF8">
    <property type="entry name" value="F-BOX DOMAIN-CONTAINING PROTEIN"/>
    <property type="match status" value="1"/>
</dbReference>
<reference evidence="3 4" key="1">
    <citation type="submission" date="2015-01" db="EMBL/GenBank/DDBJ databases">
        <title>The Genome Sequence of Exophiala spinifera CBS89968.</title>
        <authorList>
            <consortium name="The Broad Institute Genomics Platform"/>
            <person name="Cuomo C."/>
            <person name="de Hoog S."/>
            <person name="Gorbushina A."/>
            <person name="Stielow B."/>
            <person name="Teixiera M."/>
            <person name="Abouelleil A."/>
            <person name="Chapman S.B."/>
            <person name="Priest M."/>
            <person name="Young S.K."/>
            <person name="Wortman J."/>
            <person name="Nusbaum C."/>
            <person name="Birren B."/>
        </authorList>
    </citation>
    <scope>NUCLEOTIDE SEQUENCE [LARGE SCALE GENOMIC DNA]</scope>
    <source>
        <strain evidence="3 4">CBS 89968</strain>
    </source>
</reference>
<evidence type="ECO:0000256" key="1">
    <source>
        <dbReference type="SAM" id="MobiDB-lite"/>
    </source>
</evidence>
<feature type="compositionally biased region" description="Low complexity" evidence="1">
    <location>
        <begin position="41"/>
        <end position="64"/>
    </location>
</feature>
<dbReference type="Pfam" id="PF24864">
    <property type="entry name" value="DUF7730"/>
    <property type="match status" value="1"/>
</dbReference>
<dbReference type="Proteomes" id="UP000053328">
    <property type="component" value="Unassembled WGS sequence"/>
</dbReference>
<dbReference type="RefSeq" id="XP_016232553.1">
    <property type="nucleotide sequence ID" value="XM_016383930.1"/>
</dbReference>
<dbReference type="GeneID" id="27336697"/>
<proteinExistence type="predicted"/>
<evidence type="ECO:0000259" key="2">
    <source>
        <dbReference type="Pfam" id="PF24864"/>
    </source>
</evidence>
<protein>
    <recommendedName>
        <fullName evidence="2">DUF7730 domain-containing protein</fullName>
    </recommendedName>
</protein>